<reference evidence="2" key="2">
    <citation type="journal article" date="2022" name="Microbiol. Resour. Announc.">
        <title>Metagenome Sequencing to Explore Phylogenomics of Terrestrial Cyanobacteria.</title>
        <authorList>
            <person name="Ward R.D."/>
            <person name="Stajich J.E."/>
            <person name="Johansen J.R."/>
            <person name="Huntemann M."/>
            <person name="Clum A."/>
            <person name="Foster B."/>
            <person name="Foster B."/>
            <person name="Roux S."/>
            <person name="Palaniappan K."/>
            <person name="Varghese N."/>
            <person name="Mukherjee S."/>
            <person name="Reddy T.B.K."/>
            <person name="Daum C."/>
            <person name="Copeland A."/>
            <person name="Chen I.A."/>
            <person name="Ivanova N.N."/>
            <person name="Kyrpides N.C."/>
            <person name="Shapiro N."/>
            <person name="Eloe-Fadrosh E.A."/>
            <person name="Pietrasiak N."/>
        </authorList>
    </citation>
    <scope>NUCLEOTIDE SEQUENCE</scope>
    <source>
        <strain evidence="2">JT2-VF2</strain>
    </source>
</reference>
<dbReference type="PANTHER" id="PTHR41252">
    <property type="entry name" value="BLR2505 PROTEIN"/>
    <property type="match status" value="1"/>
</dbReference>
<proteinExistence type="predicted"/>
<feature type="domain" description="SnoaL-like" evidence="1">
    <location>
        <begin position="9"/>
        <end position="117"/>
    </location>
</feature>
<evidence type="ECO:0000313" key="3">
    <source>
        <dbReference type="Proteomes" id="UP000715781"/>
    </source>
</evidence>
<dbReference type="InterPro" id="IPR032710">
    <property type="entry name" value="NTF2-like_dom_sf"/>
</dbReference>
<gene>
    <name evidence="2" type="ORF">KME32_14740</name>
</gene>
<dbReference type="InterPro" id="IPR037401">
    <property type="entry name" value="SnoaL-like"/>
</dbReference>
<dbReference type="Proteomes" id="UP000715781">
    <property type="component" value="Unassembled WGS sequence"/>
</dbReference>
<dbReference type="AlphaFoldDB" id="A0A951PZY9"/>
<protein>
    <submittedName>
        <fullName evidence="2">Nuclear transport factor 2 family protein</fullName>
    </submittedName>
</protein>
<dbReference type="PANTHER" id="PTHR41252:SF1">
    <property type="entry name" value="BLR2505 PROTEIN"/>
    <property type="match status" value="1"/>
</dbReference>
<sequence>MSQENVELIRGLYDSFSRGDVPAVLSQMDEQIEWREADNFIYADRSPYIGPQAILEGVYMRLGTEWDSFAATPAEFFDAGNHVVVLGAYTGKHKQTQKQVQAQFAHVWGVKEGSVVRFQQYTDTKQFADAIAA</sequence>
<accession>A0A951PZY9</accession>
<dbReference type="EMBL" id="JAHHHN010000007">
    <property type="protein sequence ID" value="MBW4562378.1"/>
    <property type="molecule type" value="Genomic_DNA"/>
</dbReference>
<organism evidence="2 3">
    <name type="scientific">Mojavia pulchra JT2-VF2</name>
    <dbReference type="NCBI Taxonomy" id="287848"/>
    <lineage>
        <taxon>Bacteria</taxon>
        <taxon>Bacillati</taxon>
        <taxon>Cyanobacteriota</taxon>
        <taxon>Cyanophyceae</taxon>
        <taxon>Nostocales</taxon>
        <taxon>Nostocaceae</taxon>
    </lineage>
</organism>
<dbReference type="Gene3D" id="3.10.450.50">
    <property type="match status" value="1"/>
</dbReference>
<dbReference type="Pfam" id="PF12680">
    <property type="entry name" value="SnoaL_2"/>
    <property type="match status" value="1"/>
</dbReference>
<evidence type="ECO:0000259" key="1">
    <source>
        <dbReference type="Pfam" id="PF12680"/>
    </source>
</evidence>
<dbReference type="SUPFAM" id="SSF54427">
    <property type="entry name" value="NTF2-like"/>
    <property type="match status" value="1"/>
</dbReference>
<reference evidence="2" key="1">
    <citation type="submission" date="2021-05" db="EMBL/GenBank/DDBJ databases">
        <authorList>
            <person name="Pietrasiak N."/>
            <person name="Ward R."/>
            <person name="Stajich J.E."/>
            <person name="Kurbessoian T."/>
        </authorList>
    </citation>
    <scope>NUCLEOTIDE SEQUENCE</scope>
    <source>
        <strain evidence="2">JT2-VF2</strain>
    </source>
</reference>
<name>A0A951PZY9_9NOST</name>
<comment type="caution">
    <text evidence="2">The sequence shown here is derived from an EMBL/GenBank/DDBJ whole genome shotgun (WGS) entry which is preliminary data.</text>
</comment>
<evidence type="ECO:0000313" key="2">
    <source>
        <dbReference type="EMBL" id="MBW4562378.1"/>
    </source>
</evidence>